<keyword evidence="3" id="KW-0614">Plasmid</keyword>
<sequence>MEYIKSDVFKGKRVLITGHTGFKGSWLTMWLTKLGAKVIGLSLDSGHKNGIFNLSQIGKDIIDIRGDIREEQKIKYVFETYKPEIIFHLAAQPLVKYSYQYPKDTYSINVMGTLNILEEMRKYSEPQIGIFVTSDKCYQNNDWDWGYREIDPMGGIDPYSSSKGCCELLISSYRDSYFNTQRFMEHQKVLATVRAGNVIGGGDWAVDRIIPDVVKAIKDKQDIIVRSPNAIRPWQHVLEALSGYLVLASKLLEGNIKYSGAWNFGPHSHNGITVKELVENIFQHWGYSGSWKLENNQTTFYEAKILNLDISKANRSLQWFPRWDIYETIEKTTDWYKNYETVSIKELCYRQINEYCNF</sequence>
<dbReference type="EMBL" id="CP005940">
    <property type="protein sequence ID" value="AHA75823.1"/>
    <property type="molecule type" value="Genomic_DNA"/>
</dbReference>
<geneLocation type="plasmid" evidence="2 4">
    <name>pBMB0232</name>
</geneLocation>
<dbReference type="PANTHER" id="PTHR43000">
    <property type="entry name" value="DTDP-D-GLUCOSE 4,6-DEHYDRATASE-RELATED"/>
    <property type="match status" value="1"/>
</dbReference>
<feature type="domain" description="NAD(P)-binding" evidence="1">
    <location>
        <begin position="15"/>
        <end position="332"/>
    </location>
</feature>
<dbReference type="AlphaFoldDB" id="A0A9W3KLI5"/>
<dbReference type="Proteomes" id="UP000018566">
    <property type="component" value="Plasmid pBMB0233"/>
</dbReference>
<proteinExistence type="predicted"/>
<dbReference type="Pfam" id="PF16363">
    <property type="entry name" value="GDP_Man_Dehyd"/>
    <property type="match status" value="1"/>
</dbReference>
<dbReference type="Proteomes" id="UP000018566">
    <property type="component" value="Plasmid pBMB0232"/>
</dbReference>
<geneLocation type="plasmid" evidence="3 4">
    <name>pBMB0233</name>
</geneLocation>
<dbReference type="CDD" id="cd05252">
    <property type="entry name" value="CDP_GD_SDR_e"/>
    <property type="match status" value="1"/>
</dbReference>
<dbReference type="SUPFAM" id="SSF51735">
    <property type="entry name" value="NAD(P)-binding Rossmann-fold domains"/>
    <property type="match status" value="1"/>
</dbReference>
<reference evidence="3 4" key="1">
    <citation type="submission" date="2013-05" db="EMBL/GenBank/DDBJ databases">
        <title>Complete genome sequence of Bacillus thuringiensis YBT-1518, a typical strain with high toxicity to nematode.</title>
        <authorList>
            <person name="Wang P."/>
            <person name="Zhang C."/>
            <person name="Guo M."/>
            <person name="Guo S."/>
            <person name="Zhu Y."/>
            <person name="Zheng J."/>
            <person name="Zhu L."/>
            <person name="Ruan L."/>
            <person name="Peng D."/>
            <person name="Sun M."/>
        </authorList>
    </citation>
    <scope>NUCLEOTIDE SEQUENCE [LARGE SCALE GENOMIC DNA]</scope>
    <source>
        <strain evidence="3 4">YBT-1518</strain>
        <plasmid evidence="2 4">pBMB0232</plasmid>
        <plasmid evidence="3 4">pBMB0233</plasmid>
    </source>
</reference>
<accession>A0A9W3KLI5</accession>
<dbReference type="Gene3D" id="3.40.50.720">
    <property type="entry name" value="NAD(P)-binding Rossmann-like Domain"/>
    <property type="match status" value="1"/>
</dbReference>
<dbReference type="InterPro" id="IPR013445">
    <property type="entry name" value="CDP_4_6_deHydtase"/>
</dbReference>
<name>A0A9W3KLI5_BACTU</name>
<dbReference type="InterPro" id="IPR016040">
    <property type="entry name" value="NAD(P)-bd_dom"/>
</dbReference>
<evidence type="ECO:0000313" key="2">
    <source>
        <dbReference type="EMBL" id="AHA75650.1"/>
    </source>
</evidence>
<dbReference type="EMBL" id="CP005939">
    <property type="protein sequence ID" value="AHA75650.1"/>
    <property type="molecule type" value="Genomic_DNA"/>
</dbReference>
<evidence type="ECO:0000259" key="1">
    <source>
        <dbReference type="Pfam" id="PF16363"/>
    </source>
</evidence>
<protein>
    <submittedName>
        <fullName evidence="3">CDP-glucose 4,6-dehydratase</fullName>
    </submittedName>
</protein>
<dbReference type="KEGG" id="bthu:YBT1518_33142"/>
<evidence type="ECO:0000313" key="4">
    <source>
        <dbReference type="Proteomes" id="UP000018566"/>
    </source>
</evidence>
<dbReference type="NCBIfam" id="TIGR02622">
    <property type="entry name" value="CDP_4_6_dhtase"/>
    <property type="match status" value="1"/>
</dbReference>
<dbReference type="RefSeq" id="WP_023523930.1">
    <property type="nucleotide sequence ID" value="NC_022877.1"/>
</dbReference>
<dbReference type="InterPro" id="IPR036291">
    <property type="entry name" value="NAD(P)-bd_dom_sf"/>
</dbReference>
<dbReference type="KEGG" id="bthu:YBT1518_31760"/>
<organism evidence="3 4">
    <name type="scientific">Bacillus thuringiensis YBT-1518</name>
    <dbReference type="NCBI Taxonomy" id="529122"/>
    <lineage>
        <taxon>Bacteria</taxon>
        <taxon>Bacillati</taxon>
        <taxon>Bacillota</taxon>
        <taxon>Bacilli</taxon>
        <taxon>Bacillales</taxon>
        <taxon>Bacillaceae</taxon>
        <taxon>Bacillus</taxon>
        <taxon>Bacillus cereus group</taxon>
    </lineage>
</organism>
<evidence type="ECO:0000313" key="3">
    <source>
        <dbReference type="EMBL" id="AHA75823.1"/>
    </source>
</evidence>
<gene>
    <name evidence="3" type="ORF">YBT1518_31760</name>
    <name evidence="2" type="ORF">YBT1518_33142</name>
</gene>
<dbReference type="Gene3D" id="3.90.25.10">
    <property type="entry name" value="UDP-galactose 4-epimerase, domain 1"/>
    <property type="match status" value="1"/>
</dbReference>